<accession>A0ABT9ZGM4</accession>
<sequence>MVGTELAQHLQHLDEQLTQLMNTFKEFKNRTAGQQKDEITLRQHILYCLATIFVIVAITLVIGIFLPEVRPYLFYIELIQSVLAIALYFFFVRKLLNVEPKEKKQAHTPSADSMFELDQKRFAILQELGKSPIPFEYLTPSTVKKMHKLVSSGMCLTIDECLKEVKKSLDKKHEQEIQVMKTLQIISFH</sequence>
<feature type="transmembrane region" description="Helical" evidence="1">
    <location>
        <begin position="72"/>
        <end position="91"/>
    </location>
</feature>
<evidence type="ECO:0000313" key="3">
    <source>
        <dbReference type="Proteomes" id="UP001234495"/>
    </source>
</evidence>
<comment type="caution">
    <text evidence="2">The sequence shown here is derived from an EMBL/GenBank/DDBJ whole genome shotgun (WGS) entry which is preliminary data.</text>
</comment>
<reference evidence="2 3" key="1">
    <citation type="submission" date="2023-07" db="EMBL/GenBank/DDBJ databases">
        <title>Genomic Encyclopedia of Type Strains, Phase IV (KMG-IV): sequencing the most valuable type-strain genomes for metagenomic binning, comparative biology and taxonomic classification.</title>
        <authorList>
            <person name="Goeker M."/>
        </authorList>
    </citation>
    <scope>NUCLEOTIDE SEQUENCE [LARGE SCALE GENOMIC DNA]</scope>
    <source>
        <strain evidence="2 3">DSM 29005</strain>
    </source>
</reference>
<proteinExistence type="predicted"/>
<feature type="transmembrane region" description="Helical" evidence="1">
    <location>
        <begin position="45"/>
        <end position="66"/>
    </location>
</feature>
<evidence type="ECO:0000256" key="1">
    <source>
        <dbReference type="SAM" id="Phobius"/>
    </source>
</evidence>
<organism evidence="2 3">
    <name type="scientific">Metabacillus malikii</name>
    <dbReference type="NCBI Taxonomy" id="1504265"/>
    <lineage>
        <taxon>Bacteria</taxon>
        <taxon>Bacillati</taxon>
        <taxon>Bacillota</taxon>
        <taxon>Bacilli</taxon>
        <taxon>Bacillales</taxon>
        <taxon>Bacillaceae</taxon>
        <taxon>Metabacillus</taxon>
    </lineage>
</organism>
<gene>
    <name evidence="2" type="ORF">J2S19_002704</name>
</gene>
<dbReference type="RefSeq" id="WP_307342346.1">
    <property type="nucleotide sequence ID" value="NZ_JAUSUD010000012.1"/>
</dbReference>
<name>A0ABT9ZGM4_9BACI</name>
<evidence type="ECO:0000313" key="2">
    <source>
        <dbReference type="EMBL" id="MDQ0231421.1"/>
    </source>
</evidence>
<dbReference type="EMBL" id="JAUSUD010000012">
    <property type="protein sequence ID" value="MDQ0231421.1"/>
    <property type="molecule type" value="Genomic_DNA"/>
</dbReference>
<keyword evidence="1" id="KW-0472">Membrane</keyword>
<dbReference type="Proteomes" id="UP001234495">
    <property type="component" value="Unassembled WGS sequence"/>
</dbReference>
<keyword evidence="3" id="KW-1185">Reference proteome</keyword>
<protein>
    <submittedName>
        <fullName evidence="2">Ca2+/Na+ antiporter</fullName>
    </submittedName>
</protein>
<keyword evidence="1" id="KW-1133">Transmembrane helix</keyword>
<keyword evidence="1" id="KW-0812">Transmembrane</keyword>